<keyword evidence="3" id="KW-1185">Reference proteome</keyword>
<feature type="compositionally biased region" description="Low complexity" evidence="1">
    <location>
        <begin position="21"/>
        <end position="31"/>
    </location>
</feature>
<proteinExistence type="predicted"/>
<evidence type="ECO:0000313" key="2">
    <source>
        <dbReference type="EMBL" id="EDO00153.1"/>
    </source>
</evidence>
<sequence>MYEPNKNISYEKTRHDPPNPSSNSSSDLKAV</sequence>
<evidence type="ECO:0000256" key="1">
    <source>
        <dbReference type="SAM" id="MobiDB-lite"/>
    </source>
</evidence>
<evidence type="ECO:0000313" key="3">
    <source>
        <dbReference type="Proteomes" id="UP000001312"/>
    </source>
</evidence>
<gene>
    <name evidence="2" type="ORF">SS1G_03013</name>
</gene>
<dbReference type="Proteomes" id="UP000001312">
    <property type="component" value="Unassembled WGS sequence"/>
</dbReference>
<dbReference type="KEGG" id="ssl:SS1G_03013"/>
<feature type="region of interest" description="Disordered" evidence="1">
    <location>
        <begin position="1"/>
        <end position="31"/>
    </location>
</feature>
<organism evidence="2 3">
    <name type="scientific">Sclerotinia sclerotiorum (strain ATCC 18683 / 1980 / Ss-1)</name>
    <name type="common">White mold</name>
    <name type="synonym">Whetzelinia sclerotiorum</name>
    <dbReference type="NCBI Taxonomy" id="665079"/>
    <lineage>
        <taxon>Eukaryota</taxon>
        <taxon>Fungi</taxon>
        <taxon>Dikarya</taxon>
        <taxon>Ascomycota</taxon>
        <taxon>Pezizomycotina</taxon>
        <taxon>Leotiomycetes</taxon>
        <taxon>Helotiales</taxon>
        <taxon>Sclerotiniaceae</taxon>
        <taxon>Sclerotinia</taxon>
    </lineage>
</organism>
<name>A7ECH4_SCLS1</name>
<dbReference type="RefSeq" id="XP_001596790.1">
    <property type="nucleotide sequence ID" value="XM_001596740.1"/>
</dbReference>
<dbReference type="HOGENOM" id="CLU_3399622_0_0_1"/>
<dbReference type="EMBL" id="CH476623">
    <property type="protein sequence ID" value="EDO00153.1"/>
    <property type="molecule type" value="Genomic_DNA"/>
</dbReference>
<dbReference type="GeneID" id="5492280"/>
<accession>A7ECH4</accession>
<dbReference type="AlphaFoldDB" id="A7ECH4"/>
<protein>
    <submittedName>
        <fullName evidence="2">Uncharacterized protein</fullName>
    </submittedName>
</protein>
<reference evidence="3" key="1">
    <citation type="journal article" date="2011" name="PLoS Genet.">
        <title>Genomic analysis of the necrotrophic fungal pathogens Sclerotinia sclerotiorum and Botrytis cinerea.</title>
        <authorList>
            <person name="Amselem J."/>
            <person name="Cuomo C.A."/>
            <person name="van Kan J.A."/>
            <person name="Viaud M."/>
            <person name="Benito E.P."/>
            <person name="Couloux A."/>
            <person name="Coutinho P.M."/>
            <person name="de Vries R.P."/>
            <person name="Dyer P.S."/>
            <person name="Fillinger S."/>
            <person name="Fournier E."/>
            <person name="Gout L."/>
            <person name="Hahn M."/>
            <person name="Kohn L."/>
            <person name="Lapalu N."/>
            <person name="Plummer K.M."/>
            <person name="Pradier J.M."/>
            <person name="Quevillon E."/>
            <person name="Sharon A."/>
            <person name="Simon A."/>
            <person name="ten Have A."/>
            <person name="Tudzynski B."/>
            <person name="Tudzynski P."/>
            <person name="Wincker P."/>
            <person name="Andrew M."/>
            <person name="Anthouard V."/>
            <person name="Beever R.E."/>
            <person name="Beffa R."/>
            <person name="Benoit I."/>
            <person name="Bouzid O."/>
            <person name="Brault B."/>
            <person name="Chen Z."/>
            <person name="Choquer M."/>
            <person name="Collemare J."/>
            <person name="Cotton P."/>
            <person name="Danchin E.G."/>
            <person name="Da Silva C."/>
            <person name="Gautier A."/>
            <person name="Giraud C."/>
            <person name="Giraud T."/>
            <person name="Gonzalez C."/>
            <person name="Grossetete S."/>
            <person name="Guldener U."/>
            <person name="Henrissat B."/>
            <person name="Howlett B.J."/>
            <person name="Kodira C."/>
            <person name="Kretschmer M."/>
            <person name="Lappartient A."/>
            <person name="Leroch M."/>
            <person name="Levis C."/>
            <person name="Mauceli E."/>
            <person name="Neuveglise C."/>
            <person name="Oeser B."/>
            <person name="Pearson M."/>
            <person name="Poulain J."/>
            <person name="Poussereau N."/>
            <person name="Quesneville H."/>
            <person name="Rascle C."/>
            <person name="Schumacher J."/>
            <person name="Segurens B."/>
            <person name="Sexton A."/>
            <person name="Silva E."/>
            <person name="Sirven C."/>
            <person name="Soanes D.M."/>
            <person name="Talbot N.J."/>
            <person name="Templeton M."/>
            <person name="Yandava C."/>
            <person name="Yarden O."/>
            <person name="Zeng Q."/>
            <person name="Rollins J.A."/>
            <person name="Lebrun M.H."/>
            <person name="Dickman M."/>
        </authorList>
    </citation>
    <scope>NUCLEOTIDE SEQUENCE [LARGE SCALE GENOMIC DNA]</scope>
    <source>
        <strain evidence="3">ATCC 18683 / 1980 / Ss-1</strain>
    </source>
</reference>
<dbReference type="InParanoid" id="A7ECH4"/>